<dbReference type="AlphaFoldDB" id="A0AAV7ITX1"/>
<evidence type="ECO:0000256" key="1">
    <source>
        <dbReference type="SAM" id="Coils"/>
    </source>
</evidence>
<proteinExistence type="predicted"/>
<name>A0AAV7ITX1_COTGL</name>
<gene>
    <name evidence="2" type="ORF">KQX54_018100</name>
</gene>
<evidence type="ECO:0000313" key="2">
    <source>
        <dbReference type="EMBL" id="KAH0568068.1"/>
    </source>
</evidence>
<accession>A0AAV7ITX1</accession>
<keyword evidence="1" id="KW-0175">Coiled coil</keyword>
<organism evidence="2 3">
    <name type="scientific">Cotesia glomerata</name>
    <name type="common">Lepidopteran parasitic wasp</name>
    <name type="synonym">Apanteles glomeratus</name>
    <dbReference type="NCBI Taxonomy" id="32391"/>
    <lineage>
        <taxon>Eukaryota</taxon>
        <taxon>Metazoa</taxon>
        <taxon>Ecdysozoa</taxon>
        <taxon>Arthropoda</taxon>
        <taxon>Hexapoda</taxon>
        <taxon>Insecta</taxon>
        <taxon>Pterygota</taxon>
        <taxon>Neoptera</taxon>
        <taxon>Endopterygota</taxon>
        <taxon>Hymenoptera</taxon>
        <taxon>Apocrita</taxon>
        <taxon>Ichneumonoidea</taxon>
        <taxon>Braconidae</taxon>
        <taxon>Microgastrinae</taxon>
        <taxon>Cotesia</taxon>
    </lineage>
</organism>
<comment type="caution">
    <text evidence="2">The sequence shown here is derived from an EMBL/GenBank/DDBJ whole genome shotgun (WGS) entry which is preliminary data.</text>
</comment>
<feature type="coiled-coil region" evidence="1">
    <location>
        <begin position="56"/>
        <end position="83"/>
    </location>
</feature>
<dbReference type="Proteomes" id="UP000826195">
    <property type="component" value="Unassembled WGS sequence"/>
</dbReference>
<protein>
    <submittedName>
        <fullName evidence="2">Uncharacterized protein</fullName>
    </submittedName>
</protein>
<dbReference type="EMBL" id="JAHXZJ010000001">
    <property type="protein sequence ID" value="KAH0568068.1"/>
    <property type="molecule type" value="Genomic_DNA"/>
</dbReference>
<evidence type="ECO:0000313" key="3">
    <source>
        <dbReference type="Proteomes" id="UP000826195"/>
    </source>
</evidence>
<reference evidence="2 3" key="1">
    <citation type="journal article" date="2021" name="J. Hered.">
        <title>A chromosome-level genome assembly of the parasitoid wasp, Cotesia glomerata (Hymenoptera: Braconidae).</title>
        <authorList>
            <person name="Pinto B.J."/>
            <person name="Weis J.J."/>
            <person name="Gamble T."/>
            <person name="Ode P.J."/>
            <person name="Paul R."/>
            <person name="Zaspel J.M."/>
        </authorList>
    </citation>
    <scope>NUCLEOTIDE SEQUENCE [LARGE SCALE GENOMIC DNA]</scope>
    <source>
        <strain evidence="2">CgM1</strain>
    </source>
</reference>
<sequence>MLMSLNQNINNNNNAVQRNIDQLFDWIRKVRSKKMKMLRKRQRNIRIEATLGHALIQAEEELKVKHMAKIAKLQENKKRKLAEHRADTNYTSENEDHNYYNMTLEEYQPANKKAAMFYPELSSLDAFMAELSVIKTPVVR</sequence>
<keyword evidence="3" id="KW-1185">Reference proteome</keyword>